<dbReference type="OrthoDB" id="3830534at2"/>
<keyword evidence="3" id="KW-1185">Reference proteome</keyword>
<dbReference type="Proteomes" id="UP000249915">
    <property type="component" value="Unassembled WGS sequence"/>
</dbReference>
<evidence type="ECO:0000313" key="3">
    <source>
        <dbReference type="Proteomes" id="UP000249915"/>
    </source>
</evidence>
<evidence type="ECO:0000256" key="1">
    <source>
        <dbReference type="SAM" id="Phobius"/>
    </source>
</evidence>
<reference evidence="2 3" key="1">
    <citation type="submission" date="2016-07" db="EMBL/GenBank/DDBJ databases">
        <title>Draft genome sequence of Prauserella muralis DSM 45305, isolated from a mould-covered wall in an indoor environment.</title>
        <authorList>
            <person name="Ruckert C."/>
            <person name="Albersmeier A."/>
            <person name="Jiang C.-L."/>
            <person name="Jiang Y."/>
            <person name="Kalinowski J."/>
            <person name="Schneider O."/>
            <person name="Winkler A."/>
            <person name="Zotchev S.B."/>
        </authorList>
    </citation>
    <scope>NUCLEOTIDE SEQUENCE [LARGE SCALE GENOMIC DNA]</scope>
    <source>
        <strain evidence="2 3">DSM 45305</strain>
    </source>
</reference>
<keyword evidence="1" id="KW-1133">Transmembrane helix</keyword>
<comment type="caution">
    <text evidence="2">The sequence shown here is derived from an EMBL/GenBank/DDBJ whole genome shotgun (WGS) entry which is preliminary data.</text>
</comment>
<keyword evidence="1" id="KW-0812">Transmembrane</keyword>
<dbReference type="AlphaFoldDB" id="A0A2V4AZL8"/>
<gene>
    <name evidence="2" type="ORF">BAY60_24540</name>
</gene>
<accession>A0A2V4AZL8</accession>
<evidence type="ECO:0000313" key="2">
    <source>
        <dbReference type="EMBL" id="PXY21380.1"/>
    </source>
</evidence>
<keyword evidence="1" id="KW-0472">Membrane</keyword>
<dbReference type="EMBL" id="MASW01000006">
    <property type="protein sequence ID" value="PXY21380.1"/>
    <property type="molecule type" value="Genomic_DNA"/>
</dbReference>
<name>A0A2V4AZL8_9PSEU</name>
<feature type="transmembrane region" description="Helical" evidence="1">
    <location>
        <begin position="30"/>
        <end position="48"/>
    </location>
</feature>
<organism evidence="2 3">
    <name type="scientific">Prauserella muralis</name>
    <dbReference type="NCBI Taxonomy" id="588067"/>
    <lineage>
        <taxon>Bacteria</taxon>
        <taxon>Bacillati</taxon>
        <taxon>Actinomycetota</taxon>
        <taxon>Actinomycetes</taxon>
        <taxon>Pseudonocardiales</taxon>
        <taxon>Pseudonocardiaceae</taxon>
        <taxon>Prauserella</taxon>
    </lineage>
</organism>
<sequence>MRALRLAAGAELATLAVLLANLTTVHWPQVSSAVGPTHGCAYLFVVILTARRSRNPRTRAAALVPGIGGLLVLRRLAQAST</sequence>
<protein>
    <submittedName>
        <fullName evidence="2">DUF3817 domain-containing protein</fullName>
    </submittedName>
</protein>
<proteinExistence type="predicted"/>